<accession>A0ABP7T7W8</accession>
<organism evidence="1 2">
    <name type="scientific">Hymenobacter glaciei</name>
    <dbReference type="NCBI Taxonomy" id="877209"/>
    <lineage>
        <taxon>Bacteria</taxon>
        <taxon>Pseudomonadati</taxon>
        <taxon>Bacteroidota</taxon>
        <taxon>Cytophagia</taxon>
        <taxon>Cytophagales</taxon>
        <taxon>Hymenobacteraceae</taxon>
        <taxon>Hymenobacter</taxon>
    </lineage>
</organism>
<reference evidence="2" key="1">
    <citation type="journal article" date="2019" name="Int. J. Syst. Evol. Microbiol.">
        <title>The Global Catalogue of Microorganisms (GCM) 10K type strain sequencing project: providing services to taxonomists for standard genome sequencing and annotation.</title>
        <authorList>
            <consortium name="The Broad Institute Genomics Platform"/>
            <consortium name="The Broad Institute Genome Sequencing Center for Infectious Disease"/>
            <person name="Wu L."/>
            <person name="Ma J."/>
        </authorList>
    </citation>
    <scope>NUCLEOTIDE SEQUENCE [LARGE SCALE GENOMIC DNA]</scope>
    <source>
        <strain evidence="2">JCM 17225</strain>
    </source>
</reference>
<evidence type="ECO:0008006" key="3">
    <source>
        <dbReference type="Google" id="ProtNLM"/>
    </source>
</evidence>
<protein>
    <recommendedName>
        <fullName evidence="3">TonB C-terminal domain-containing protein</fullName>
    </recommendedName>
</protein>
<evidence type="ECO:0000313" key="2">
    <source>
        <dbReference type="Proteomes" id="UP001501469"/>
    </source>
</evidence>
<comment type="caution">
    <text evidence="1">The sequence shown here is derived from an EMBL/GenBank/DDBJ whole genome shotgun (WGS) entry which is preliminary data.</text>
</comment>
<sequence>MAQTHLKPELQLAPTYQQKPIRIGPALDTTGWKFTSRPVVEAIDDKSGEIRFKILIDKEGVIESVLAVSSTVSAKQEALCRQALLKCHFERVGTKPGGTTGYYTFRISVR</sequence>
<keyword evidence="2" id="KW-1185">Reference proteome</keyword>
<dbReference type="Proteomes" id="UP001501469">
    <property type="component" value="Unassembled WGS sequence"/>
</dbReference>
<gene>
    <name evidence="1" type="ORF">GCM10022409_02620</name>
</gene>
<proteinExistence type="predicted"/>
<name>A0ABP7T7W8_9BACT</name>
<evidence type="ECO:0000313" key="1">
    <source>
        <dbReference type="EMBL" id="GAA4022370.1"/>
    </source>
</evidence>
<dbReference type="EMBL" id="BAABDK010000001">
    <property type="protein sequence ID" value="GAA4022370.1"/>
    <property type="molecule type" value="Genomic_DNA"/>
</dbReference>